<evidence type="ECO:0000313" key="1">
    <source>
        <dbReference type="EMBL" id="SHK67286.1"/>
    </source>
</evidence>
<dbReference type="STRING" id="1123349.SAMN02744037_02782"/>
<sequence>MKEMNMNEMMEVNGGRKKDSIKFDTSEGGGLGFSWFLMEKR</sequence>
<keyword evidence="2" id="KW-1185">Reference proteome</keyword>
<dbReference type="RefSeq" id="WP_159429005.1">
    <property type="nucleotide sequence ID" value="NZ_FRAE01000137.1"/>
</dbReference>
<dbReference type="Proteomes" id="UP000242497">
    <property type="component" value="Unassembled WGS sequence"/>
</dbReference>
<evidence type="ECO:0000313" key="2">
    <source>
        <dbReference type="Proteomes" id="UP000242497"/>
    </source>
</evidence>
<reference evidence="2" key="1">
    <citation type="submission" date="2016-11" db="EMBL/GenBank/DDBJ databases">
        <authorList>
            <person name="Varghese N."/>
            <person name="Submissions S."/>
        </authorList>
    </citation>
    <scope>NUCLEOTIDE SEQUENCE [LARGE SCALE GENOMIC DNA]</scope>
    <source>
        <strain evidence="2">DSM 15518</strain>
    </source>
</reference>
<proteinExistence type="predicted"/>
<dbReference type="InterPro" id="IPR010133">
    <property type="entry name" value="Bacteriocin_signal_seq"/>
</dbReference>
<dbReference type="EMBL" id="FRAE01000137">
    <property type="protein sequence ID" value="SHK67286.1"/>
    <property type="molecule type" value="Genomic_DNA"/>
</dbReference>
<dbReference type="NCBIfam" id="TIGR01847">
    <property type="entry name" value="bacteriocin_sig"/>
    <property type="match status" value="1"/>
</dbReference>
<dbReference type="AlphaFoldDB" id="A0A1M6UDN1"/>
<protein>
    <submittedName>
        <fullName evidence="1">Bacteriocin-type signal sequence-containing protein</fullName>
    </submittedName>
</protein>
<gene>
    <name evidence="1" type="ORF">SAMN02744037_02782</name>
</gene>
<organism evidence="1 2">
    <name type="scientific">Tepidibacter formicigenes DSM 15518</name>
    <dbReference type="NCBI Taxonomy" id="1123349"/>
    <lineage>
        <taxon>Bacteria</taxon>
        <taxon>Bacillati</taxon>
        <taxon>Bacillota</taxon>
        <taxon>Clostridia</taxon>
        <taxon>Peptostreptococcales</taxon>
        <taxon>Peptostreptococcaceae</taxon>
        <taxon>Tepidibacter</taxon>
    </lineage>
</organism>
<accession>A0A1M6UDN1</accession>
<name>A0A1M6UDN1_9FIRM</name>